<evidence type="ECO:0000256" key="3">
    <source>
        <dbReference type="ARBA" id="ARBA00022737"/>
    </source>
</evidence>
<evidence type="ECO:0000256" key="6">
    <source>
        <dbReference type="ARBA" id="ARBA00023015"/>
    </source>
</evidence>
<feature type="compositionally biased region" description="Polar residues" evidence="10">
    <location>
        <begin position="58"/>
        <end position="72"/>
    </location>
</feature>
<keyword evidence="13" id="KW-1185">Reference proteome</keyword>
<keyword evidence="6" id="KW-0805">Transcription regulation</keyword>
<evidence type="ECO:0000256" key="2">
    <source>
        <dbReference type="ARBA" id="ARBA00022723"/>
    </source>
</evidence>
<accession>A0ABD2QG26</accession>
<keyword evidence="4 9" id="KW-0863">Zinc-finger</keyword>
<dbReference type="SUPFAM" id="SSF57667">
    <property type="entry name" value="beta-beta-alpha zinc fingers"/>
    <property type="match status" value="2"/>
</dbReference>
<dbReference type="InterPro" id="IPR036236">
    <property type="entry name" value="Znf_C2H2_sf"/>
</dbReference>
<dbReference type="PROSITE" id="PS50157">
    <property type="entry name" value="ZINC_FINGER_C2H2_2"/>
    <property type="match status" value="3"/>
</dbReference>
<feature type="domain" description="C2H2-type" evidence="11">
    <location>
        <begin position="159"/>
        <end position="184"/>
    </location>
</feature>
<dbReference type="SMART" id="SM00355">
    <property type="entry name" value="ZnF_C2H2"/>
    <property type="match status" value="3"/>
</dbReference>
<feature type="domain" description="C2H2-type" evidence="11">
    <location>
        <begin position="131"/>
        <end position="158"/>
    </location>
</feature>
<dbReference type="FunFam" id="3.30.160.60:FF:001732">
    <property type="entry name" value="Zgc:162936"/>
    <property type="match status" value="1"/>
</dbReference>
<evidence type="ECO:0000256" key="10">
    <source>
        <dbReference type="SAM" id="MobiDB-lite"/>
    </source>
</evidence>
<sequence length="184" mass="21226">MWMNLVRIYQLTSDPKLGRNHINNFLQNWLVSTVNNSQTLKSETEPQNDESAPADSKPCSNFSDQSLATSGNCTSRSAGIFPRYPDVSTSSKSFKPVKAKNVYVCSHCGRGFTKAYNRTIHERTHTDERPFSCEVCHRRFRRKDHLRDHSYTHLSKKPFTCDICQRGFCQARSLDNHKRVNHKT</sequence>
<keyword evidence="5" id="KW-0862">Zinc</keyword>
<dbReference type="InterPro" id="IPR050717">
    <property type="entry name" value="C2H2-ZF_Transcription_Reg"/>
</dbReference>
<reference evidence="12 13" key="1">
    <citation type="submission" date="2024-11" db="EMBL/GenBank/DDBJ databases">
        <title>Adaptive evolution of stress response genes in parasites aligns with host niche diversity.</title>
        <authorList>
            <person name="Hahn C."/>
            <person name="Resl P."/>
        </authorList>
    </citation>
    <scope>NUCLEOTIDE SEQUENCE [LARGE SCALE GENOMIC DNA]</scope>
    <source>
        <strain evidence="12">EGGRZ-B1_66</strain>
        <tissue evidence="12">Body</tissue>
    </source>
</reference>
<name>A0ABD2QG26_9PLAT</name>
<dbReference type="PANTHER" id="PTHR14196">
    <property type="entry name" value="ODD-SKIPPED - RELATED"/>
    <property type="match status" value="1"/>
</dbReference>
<feature type="region of interest" description="Disordered" evidence="10">
    <location>
        <begin position="39"/>
        <end position="72"/>
    </location>
</feature>
<evidence type="ECO:0000256" key="7">
    <source>
        <dbReference type="ARBA" id="ARBA00023163"/>
    </source>
</evidence>
<dbReference type="EMBL" id="JBJKFK010000265">
    <property type="protein sequence ID" value="KAL3318267.1"/>
    <property type="molecule type" value="Genomic_DNA"/>
</dbReference>
<dbReference type="Pfam" id="PF00096">
    <property type="entry name" value="zf-C2H2"/>
    <property type="match status" value="3"/>
</dbReference>
<comment type="caution">
    <text evidence="12">The sequence shown here is derived from an EMBL/GenBank/DDBJ whole genome shotgun (WGS) entry which is preliminary data.</text>
</comment>
<dbReference type="GO" id="GO:0005694">
    <property type="term" value="C:chromosome"/>
    <property type="evidence" value="ECO:0007669"/>
    <property type="project" value="UniProtKB-ARBA"/>
</dbReference>
<comment type="subcellular location">
    <subcellularLocation>
        <location evidence="1">Nucleus</location>
    </subcellularLocation>
</comment>
<keyword evidence="3" id="KW-0677">Repeat</keyword>
<keyword evidence="8" id="KW-0539">Nucleus</keyword>
<proteinExistence type="predicted"/>
<keyword evidence="2" id="KW-0479">Metal-binding</keyword>
<dbReference type="GO" id="GO:0008270">
    <property type="term" value="F:zinc ion binding"/>
    <property type="evidence" value="ECO:0007669"/>
    <property type="project" value="UniProtKB-KW"/>
</dbReference>
<dbReference type="FunFam" id="3.30.160.60:FF:000110">
    <property type="entry name" value="Zinc finger protein-like"/>
    <property type="match status" value="1"/>
</dbReference>
<evidence type="ECO:0000259" key="11">
    <source>
        <dbReference type="PROSITE" id="PS50157"/>
    </source>
</evidence>
<dbReference type="FunFam" id="3.30.160.60:FF:000100">
    <property type="entry name" value="Zinc finger 45-like"/>
    <property type="match status" value="1"/>
</dbReference>
<gene>
    <name evidence="12" type="ORF">Ciccas_003075</name>
</gene>
<dbReference type="Gene3D" id="3.30.160.60">
    <property type="entry name" value="Classic Zinc Finger"/>
    <property type="match status" value="3"/>
</dbReference>
<dbReference type="PANTHER" id="PTHR14196:SF0">
    <property type="entry name" value="PROTEIN BOWEL"/>
    <property type="match status" value="1"/>
</dbReference>
<dbReference type="AlphaFoldDB" id="A0ABD2QG26"/>
<dbReference type="PROSITE" id="PS00028">
    <property type="entry name" value="ZINC_FINGER_C2H2_1"/>
    <property type="match status" value="3"/>
</dbReference>
<organism evidence="12 13">
    <name type="scientific">Cichlidogyrus casuarinus</name>
    <dbReference type="NCBI Taxonomy" id="1844966"/>
    <lineage>
        <taxon>Eukaryota</taxon>
        <taxon>Metazoa</taxon>
        <taxon>Spiralia</taxon>
        <taxon>Lophotrochozoa</taxon>
        <taxon>Platyhelminthes</taxon>
        <taxon>Monogenea</taxon>
        <taxon>Monopisthocotylea</taxon>
        <taxon>Dactylogyridea</taxon>
        <taxon>Ancyrocephalidae</taxon>
        <taxon>Cichlidogyrus</taxon>
    </lineage>
</organism>
<dbReference type="InterPro" id="IPR013087">
    <property type="entry name" value="Znf_C2H2_type"/>
</dbReference>
<evidence type="ECO:0000313" key="13">
    <source>
        <dbReference type="Proteomes" id="UP001626550"/>
    </source>
</evidence>
<protein>
    <recommendedName>
        <fullName evidence="11">C2H2-type domain-containing protein</fullName>
    </recommendedName>
</protein>
<dbReference type="GO" id="GO:0045893">
    <property type="term" value="P:positive regulation of DNA-templated transcription"/>
    <property type="evidence" value="ECO:0007669"/>
    <property type="project" value="UniProtKB-ARBA"/>
</dbReference>
<feature type="domain" description="C2H2-type" evidence="11">
    <location>
        <begin position="103"/>
        <end position="130"/>
    </location>
</feature>
<evidence type="ECO:0000256" key="8">
    <source>
        <dbReference type="ARBA" id="ARBA00023242"/>
    </source>
</evidence>
<dbReference type="GO" id="GO:0005634">
    <property type="term" value="C:nucleus"/>
    <property type="evidence" value="ECO:0007669"/>
    <property type="project" value="UniProtKB-SubCell"/>
</dbReference>
<evidence type="ECO:0000256" key="9">
    <source>
        <dbReference type="PROSITE-ProRule" id="PRU00042"/>
    </source>
</evidence>
<evidence type="ECO:0000256" key="1">
    <source>
        <dbReference type="ARBA" id="ARBA00004123"/>
    </source>
</evidence>
<evidence type="ECO:0000313" key="12">
    <source>
        <dbReference type="EMBL" id="KAL3318267.1"/>
    </source>
</evidence>
<dbReference type="Proteomes" id="UP001626550">
    <property type="component" value="Unassembled WGS sequence"/>
</dbReference>
<evidence type="ECO:0000256" key="4">
    <source>
        <dbReference type="ARBA" id="ARBA00022771"/>
    </source>
</evidence>
<keyword evidence="7" id="KW-0804">Transcription</keyword>
<evidence type="ECO:0000256" key="5">
    <source>
        <dbReference type="ARBA" id="ARBA00022833"/>
    </source>
</evidence>
<dbReference type="GO" id="GO:0043565">
    <property type="term" value="F:sequence-specific DNA binding"/>
    <property type="evidence" value="ECO:0007669"/>
    <property type="project" value="UniProtKB-ARBA"/>
</dbReference>